<dbReference type="RefSeq" id="WP_220165772.1">
    <property type="nucleotide sequence ID" value="NZ_CP080507.1"/>
</dbReference>
<dbReference type="GO" id="GO:0009244">
    <property type="term" value="P:lipopolysaccharide core region biosynthetic process"/>
    <property type="evidence" value="ECO:0007669"/>
    <property type="project" value="TreeGrafter"/>
</dbReference>
<gene>
    <name evidence="3" type="ORF">K0B96_07795</name>
</gene>
<dbReference type="Gene3D" id="3.40.50.2000">
    <property type="entry name" value="Glycogen Phosphorylase B"/>
    <property type="match status" value="1"/>
</dbReference>
<dbReference type="SUPFAM" id="SSF53756">
    <property type="entry name" value="UDP-Glycosyltransferase/glycogen phosphorylase"/>
    <property type="match status" value="1"/>
</dbReference>
<dbReference type="AlphaFoldDB" id="A0A8F9XMW1"/>
<dbReference type="KEGG" id="ole:K0B96_07795"/>
<keyword evidence="4" id="KW-1185">Reference proteome</keyword>
<dbReference type="InterPro" id="IPR002201">
    <property type="entry name" value="Glyco_trans_9"/>
</dbReference>
<dbReference type="CDD" id="cd03789">
    <property type="entry name" value="GT9_LPS_heptosyltransferase"/>
    <property type="match status" value="1"/>
</dbReference>
<sequence length="333" mass="36900">MRLYPQFDFASYRRRARLWRWGAVQLLRHGRPRMVFSHYGGVGDALMVARVLHEWRKRHTLRPCVWVITEDPGLFALNRDCDHALPFTHETLRMLARIGVPICSLHYGARDEATDRDQQPDGHLIATMCRLAGVSGPIELVPRIVLSADELASGRWAAGAVCIQSTTRNARFPIVTKEWGAERFAEVVKSLRAAGRRVIQVGSRNDPPLPQTEDWRGRTTLRETAAILAASRLFVGLVGGLMHLARAVDCPSVIVYGGRELPEQSGYTANVNIVSQPACSPCWLWSRCDHHLACMTNILPASVVAAINEALSVPRGPLPIDRAVVAPSSTSRP</sequence>
<name>A0A8F9XMW1_9BACT</name>
<protein>
    <submittedName>
        <fullName evidence="3">Glycosyltransferase family 9 protein</fullName>
    </submittedName>
</protein>
<dbReference type="EMBL" id="CP080507">
    <property type="protein sequence ID" value="QYM80499.1"/>
    <property type="molecule type" value="Genomic_DNA"/>
</dbReference>
<dbReference type="GO" id="GO:0005829">
    <property type="term" value="C:cytosol"/>
    <property type="evidence" value="ECO:0007669"/>
    <property type="project" value="TreeGrafter"/>
</dbReference>
<dbReference type="GO" id="GO:0008713">
    <property type="term" value="F:ADP-heptose-lipopolysaccharide heptosyltransferase activity"/>
    <property type="evidence" value="ECO:0007669"/>
    <property type="project" value="TreeGrafter"/>
</dbReference>
<accession>A0A8F9XMW1</accession>
<proteinExistence type="predicted"/>
<keyword evidence="2" id="KW-0808">Transferase</keyword>
<evidence type="ECO:0000313" key="4">
    <source>
        <dbReference type="Proteomes" id="UP000825051"/>
    </source>
</evidence>
<organism evidence="3 4">
    <name type="scientific">Horticoccus luteus</name>
    <dbReference type="NCBI Taxonomy" id="2862869"/>
    <lineage>
        <taxon>Bacteria</taxon>
        <taxon>Pseudomonadati</taxon>
        <taxon>Verrucomicrobiota</taxon>
        <taxon>Opitutia</taxon>
        <taxon>Opitutales</taxon>
        <taxon>Opitutaceae</taxon>
        <taxon>Horticoccus</taxon>
    </lineage>
</organism>
<dbReference type="Pfam" id="PF01075">
    <property type="entry name" value="Glyco_transf_9"/>
    <property type="match status" value="1"/>
</dbReference>
<dbReference type="PANTHER" id="PTHR30160">
    <property type="entry name" value="TETRAACYLDISACCHARIDE 4'-KINASE-RELATED"/>
    <property type="match status" value="1"/>
</dbReference>
<evidence type="ECO:0000313" key="3">
    <source>
        <dbReference type="EMBL" id="QYM80499.1"/>
    </source>
</evidence>
<reference evidence="3" key="1">
    <citation type="submission" date="2021-08" db="EMBL/GenBank/DDBJ databases">
        <title>Genome of a novel bacterium of the phylum Verrucomicrobia, Oleiharenicola sp. KSB-15.</title>
        <authorList>
            <person name="Chung J.-H."/>
            <person name="Ahn J.-H."/>
            <person name="Yoon Y."/>
            <person name="Kim D.-Y."/>
            <person name="An S.-H."/>
            <person name="Park I."/>
            <person name="Yeon J."/>
        </authorList>
    </citation>
    <scope>NUCLEOTIDE SEQUENCE</scope>
    <source>
        <strain evidence="3">KSB-15</strain>
    </source>
</reference>
<dbReference type="InterPro" id="IPR051199">
    <property type="entry name" value="LPS_LOS_Heptosyltrfase"/>
</dbReference>
<keyword evidence="1" id="KW-0328">Glycosyltransferase</keyword>
<dbReference type="PANTHER" id="PTHR30160:SF1">
    <property type="entry name" value="LIPOPOLYSACCHARIDE 1,2-N-ACETYLGLUCOSAMINETRANSFERASE-RELATED"/>
    <property type="match status" value="1"/>
</dbReference>
<dbReference type="Proteomes" id="UP000825051">
    <property type="component" value="Chromosome"/>
</dbReference>
<evidence type="ECO:0000256" key="1">
    <source>
        <dbReference type="ARBA" id="ARBA00022676"/>
    </source>
</evidence>
<evidence type="ECO:0000256" key="2">
    <source>
        <dbReference type="ARBA" id="ARBA00022679"/>
    </source>
</evidence>